<feature type="chain" id="PRO_5045405979" evidence="1">
    <location>
        <begin position="26"/>
        <end position="641"/>
    </location>
</feature>
<evidence type="ECO:0000256" key="1">
    <source>
        <dbReference type="SAM" id="SignalP"/>
    </source>
</evidence>
<evidence type="ECO:0000313" key="3">
    <source>
        <dbReference type="EMBL" id="MCR8631142.1"/>
    </source>
</evidence>
<dbReference type="InterPro" id="IPR051465">
    <property type="entry name" value="Cell_Envelope_Struct_Comp"/>
</dbReference>
<reference evidence="3 4" key="1">
    <citation type="submission" date="2022-08" db="EMBL/GenBank/DDBJ databases">
        <title>Paenibacillus endoradicis sp. nov., Paenibacillus radicibacter sp. nov and Paenibacillus pararadicis sp. nov., three cold-adapted plant growth-promoting bacteria isolated from root of Larix gmelinii in Great Khingan.</title>
        <authorList>
            <person name="Xue H."/>
        </authorList>
    </citation>
    <scope>NUCLEOTIDE SEQUENCE [LARGE SCALE GENOMIC DNA]</scope>
    <source>
        <strain evidence="3 4">N5-1-1-5</strain>
    </source>
</reference>
<dbReference type="EMBL" id="JANQBD010000004">
    <property type="protein sequence ID" value="MCR8631142.1"/>
    <property type="molecule type" value="Genomic_DNA"/>
</dbReference>
<feature type="signal peptide" evidence="1">
    <location>
        <begin position="1"/>
        <end position="25"/>
    </location>
</feature>
<gene>
    <name evidence="3" type="ORF">NV381_08005</name>
</gene>
<evidence type="ECO:0000259" key="2">
    <source>
        <dbReference type="PROSITE" id="PS51272"/>
    </source>
</evidence>
<dbReference type="Proteomes" id="UP001300012">
    <property type="component" value="Unassembled WGS sequence"/>
</dbReference>
<keyword evidence="1" id="KW-0732">Signal</keyword>
<evidence type="ECO:0000313" key="4">
    <source>
        <dbReference type="Proteomes" id="UP001300012"/>
    </source>
</evidence>
<dbReference type="PROSITE" id="PS51272">
    <property type="entry name" value="SLH"/>
    <property type="match status" value="3"/>
</dbReference>
<dbReference type="Gene3D" id="2.60.40.10">
    <property type="entry name" value="Immunoglobulins"/>
    <property type="match status" value="5"/>
</dbReference>
<dbReference type="Pfam" id="PF09136">
    <property type="entry name" value="Glucodextran_B"/>
    <property type="match status" value="2"/>
</dbReference>
<feature type="domain" description="SLH" evidence="2">
    <location>
        <begin position="171"/>
        <end position="234"/>
    </location>
</feature>
<dbReference type="PANTHER" id="PTHR43308:SF5">
    <property type="entry name" value="S-LAYER PROTEIN _ PEPTIDOGLYCAN ENDO-BETA-N-ACETYLGLUCOSAMINIDASE"/>
    <property type="match status" value="1"/>
</dbReference>
<organism evidence="3 4">
    <name type="scientific">Paenibacillus radicis</name>
    <name type="common">ex Xue et al. 2023</name>
    <dbReference type="NCBI Taxonomy" id="2972489"/>
    <lineage>
        <taxon>Bacteria</taxon>
        <taxon>Bacillati</taxon>
        <taxon>Bacillota</taxon>
        <taxon>Bacilli</taxon>
        <taxon>Bacillales</taxon>
        <taxon>Paenibacillaceae</taxon>
        <taxon>Paenibacillus</taxon>
    </lineage>
</organism>
<dbReference type="PANTHER" id="PTHR43308">
    <property type="entry name" value="OUTER MEMBRANE PROTEIN ALPHA-RELATED"/>
    <property type="match status" value="1"/>
</dbReference>
<sequence>MRIVKGSLIISLALCLSLSTPIVFAENQRLQNQAVDGGVINQNIVFIDVKNHWANDAITDMSKKGIVSGYEDSSFQPEKSITREEFAKMIAITFSVDLASPSTPTYTDVSNDKWSYLYIEATKNYLTGYYPPKGKAFFSPETKATREDVAVALVKVLGFTTNSSKNSDILAYKFKDAADISYGIRDYIAIATEKQLISGYEDRTFRPDKPITRAEVATLLYRVIKSSAQDQTDGPPLEVNMPETTSNGTYYISGKTHRDAKVSINGKEIPVSDGEFKEGFILDKEGSYDIKIASILPSGKSTTINKRIKYQVGGPSLNVDSVPEVVESNSLTISGSASDENDFRPAIYINAEKAGEGSFNKTITLHEGENVLTIKAVSSTGKETVVTRKVTLNLGGPALKIDDIPATTDREEITISGSATDKNDYSPAIYLNDEKIGNGSFNKTVNLVEGENVLTFKAKNEAGKTTTIVKRITFTVGGSILKLDEIPTATEKSSFTVTGSATDKNNYSPVIYLNDAKIGDGSFLITLSLEEGENLLVFRVKNSLGKETYVTKKIIFTPPAPKLTIDYIPTTTRSQSINVTGSVQDKNDDNPYVLLNEQWAGTGRSFSKYVKLTKGENQLNFKAVNSFGKSTTVTKVVYYQE</sequence>
<name>A0ABT1YD91_9BACL</name>
<proteinExistence type="predicted"/>
<feature type="domain" description="SLH" evidence="2">
    <location>
        <begin position="41"/>
        <end position="104"/>
    </location>
</feature>
<dbReference type="RefSeq" id="WP_258212736.1">
    <property type="nucleotide sequence ID" value="NZ_JANQBD010000004.1"/>
</dbReference>
<comment type="caution">
    <text evidence="3">The sequence shown here is derived from an EMBL/GenBank/DDBJ whole genome shotgun (WGS) entry which is preliminary data.</text>
</comment>
<dbReference type="Pfam" id="PF00395">
    <property type="entry name" value="SLH"/>
    <property type="match status" value="2"/>
</dbReference>
<protein>
    <submittedName>
        <fullName evidence="3">S-layer homology domain-containing protein</fullName>
    </submittedName>
</protein>
<keyword evidence="4" id="KW-1185">Reference proteome</keyword>
<accession>A0ABT1YD91</accession>
<dbReference type="InterPro" id="IPR001119">
    <property type="entry name" value="SLH_dom"/>
</dbReference>
<dbReference type="InterPro" id="IPR013783">
    <property type="entry name" value="Ig-like_fold"/>
</dbReference>
<feature type="domain" description="SLH" evidence="2">
    <location>
        <begin position="105"/>
        <end position="167"/>
    </location>
</feature>